<dbReference type="PANTHER" id="PTHR18964">
    <property type="entry name" value="ROK (REPRESSOR, ORF, KINASE) FAMILY"/>
    <property type="match status" value="1"/>
</dbReference>
<feature type="region of interest" description="Disordered" evidence="2">
    <location>
        <begin position="1"/>
        <end position="28"/>
    </location>
</feature>
<evidence type="ECO:0000256" key="2">
    <source>
        <dbReference type="SAM" id="MobiDB-lite"/>
    </source>
</evidence>
<dbReference type="EMBL" id="CP027668">
    <property type="protein sequence ID" value="AVO46801.1"/>
    <property type="molecule type" value="Genomic_DNA"/>
</dbReference>
<protein>
    <submittedName>
        <fullName evidence="3">Glucokinase</fullName>
    </submittedName>
</protein>
<accession>A0A2S0NFT6</accession>
<dbReference type="OrthoDB" id="7903685at2"/>
<keyword evidence="3" id="KW-0808">Transferase</keyword>
<organism evidence="3 4">
    <name type="scientific">Phreatobacter cathodiphilus</name>
    <dbReference type="NCBI Taxonomy" id="1868589"/>
    <lineage>
        <taxon>Bacteria</taxon>
        <taxon>Pseudomonadati</taxon>
        <taxon>Pseudomonadota</taxon>
        <taxon>Alphaproteobacteria</taxon>
        <taxon>Hyphomicrobiales</taxon>
        <taxon>Phreatobacteraceae</taxon>
        <taxon>Phreatobacter</taxon>
    </lineage>
</organism>
<dbReference type="CDD" id="cd23763">
    <property type="entry name" value="ASKHA_ATPase_ROK"/>
    <property type="match status" value="1"/>
</dbReference>
<gene>
    <name evidence="3" type="ORF">C6569_17985</name>
</gene>
<dbReference type="KEGG" id="phr:C6569_17985"/>
<dbReference type="Proteomes" id="UP000237889">
    <property type="component" value="Chromosome"/>
</dbReference>
<dbReference type="RefSeq" id="WP_106750171.1">
    <property type="nucleotide sequence ID" value="NZ_CP027668.1"/>
</dbReference>
<keyword evidence="4" id="KW-1185">Reference proteome</keyword>
<comment type="similarity">
    <text evidence="1">Belongs to the ROK (NagC/XylR) family.</text>
</comment>
<dbReference type="PANTHER" id="PTHR18964:SF149">
    <property type="entry name" value="BIFUNCTIONAL UDP-N-ACETYLGLUCOSAMINE 2-EPIMERASE_N-ACETYLMANNOSAMINE KINASE"/>
    <property type="match status" value="1"/>
</dbReference>
<sequence>MAKAAATKQNGKTNGNREPIAGHGAEQLPSVSVSSYNLELRDKEGFIGDRASKRAFAAKLDEWRDKLGKLDADPFGDVETAELSKKQLDKAMQGEDKEAAAVVHGAIEDFAQELSGVIRRFRRTKAWANVARIAVGGGFRNSRIGEFAIARTAVLLKADGVDVDLKPIRHHPDEAGLIGAAHLMPAWTLSGHDAILAVDIGGTNIRAGVVALHMKKAKDLSKAEVWKSDLWRHADDEPSRTATVDKLAAMLEDLVGRAGKEGLKLAPVIGIGCPGIIDADGSIDRGGQNLPGGNWESEHFNLPTALAKAIPEIGGHETFVVMHNDAVVQGLSEVPDMQDVAEWGVVTIGTGLGNATYVNRGKD</sequence>
<evidence type="ECO:0000256" key="1">
    <source>
        <dbReference type="ARBA" id="ARBA00006479"/>
    </source>
</evidence>
<name>A0A2S0NFT6_9HYPH</name>
<dbReference type="InterPro" id="IPR043129">
    <property type="entry name" value="ATPase_NBD"/>
</dbReference>
<reference evidence="3 4" key="1">
    <citation type="submission" date="2018-03" db="EMBL/GenBank/DDBJ databases">
        <title>Genome sequencing of Phreatobacter sp.</title>
        <authorList>
            <person name="Kim S.-J."/>
            <person name="Heo J."/>
            <person name="Kwon S.-W."/>
        </authorList>
    </citation>
    <scope>NUCLEOTIDE SEQUENCE [LARGE SCALE GENOMIC DNA]</scope>
    <source>
        <strain evidence="3 4">S-12</strain>
    </source>
</reference>
<evidence type="ECO:0000313" key="3">
    <source>
        <dbReference type="EMBL" id="AVO46801.1"/>
    </source>
</evidence>
<dbReference type="Gene3D" id="3.30.420.40">
    <property type="match status" value="1"/>
</dbReference>
<feature type="compositionally biased region" description="Polar residues" evidence="2">
    <location>
        <begin position="7"/>
        <end position="16"/>
    </location>
</feature>
<dbReference type="InterPro" id="IPR000600">
    <property type="entry name" value="ROK"/>
</dbReference>
<dbReference type="Pfam" id="PF00480">
    <property type="entry name" value="ROK"/>
    <property type="match status" value="1"/>
</dbReference>
<dbReference type="GO" id="GO:0016301">
    <property type="term" value="F:kinase activity"/>
    <property type="evidence" value="ECO:0007669"/>
    <property type="project" value="UniProtKB-KW"/>
</dbReference>
<evidence type="ECO:0000313" key="4">
    <source>
        <dbReference type="Proteomes" id="UP000237889"/>
    </source>
</evidence>
<dbReference type="SUPFAM" id="SSF53067">
    <property type="entry name" value="Actin-like ATPase domain"/>
    <property type="match status" value="1"/>
</dbReference>
<proteinExistence type="inferred from homology"/>
<keyword evidence="3" id="KW-0418">Kinase</keyword>
<dbReference type="AlphaFoldDB" id="A0A2S0NFT6"/>